<accession>A0ACC0L3N1</accession>
<reference evidence="1" key="1">
    <citation type="submission" date="2022-02" db="EMBL/GenBank/DDBJ databases">
        <title>Plant Genome Project.</title>
        <authorList>
            <person name="Zhang R.-G."/>
        </authorList>
    </citation>
    <scope>NUCLEOTIDE SEQUENCE</scope>
    <source>
        <strain evidence="1">AT1</strain>
    </source>
</reference>
<name>A0ACC0L3N1_RHOML</name>
<evidence type="ECO:0000313" key="2">
    <source>
        <dbReference type="Proteomes" id="UP001062846"/>
    </source>
</evidence>
<organism evidence="1 2">
    <name type="scientific">Rhododendron molle</name>
    <name type="common">Chinese azalea</name>
    <name type="synonym">Azalea mollis</name>
    <dbReference type="NCBI Taxonomy" id="49168"/>
    <lineage>
        <taxon>Eukaryota</taxon>
        <taxon>Viridiplantae</taxon>
        <taxon>Streptophyta</taxon>
        <taxon>Embryophyta</taxon>
        <taxon>Tracheophyta</taxon>
        <taxon>Spermatophyta</taxon>
        <taxon>Magnoliopsida</taxon>
        <taxon>eudicotyledons</taxon>
        <taxon>Gunneridae</taxon>
        <taxon>Pentapetalae</taxon>
        <taxon>asterids</taxon>
        <taxon>Ericales</taxon>
        <taxon>Ericaceae</taxon>
        <taxon>Ericoideae</taxon>
        <taxon>Rhodoreae</taxon>
        <taxon>Rhododendron</taxon>
    </lineage>
</organism>
<protein>
    <submittedName>
        <fullName evidence="1">Uncharacterized protein</fullName>
    </submittedName>
</protein>
<proteinExistence type="predicted"/>
<keyword evidence="2" id="KW-1185">Reference proteome</keyword>
<dbReference type="EMBL" id="CM046400">
    <property type="protein sequence ID" value="KAI8522987.1"/>
    <property type="molecule type" value="Genomic_DNA"/>
</dbReference>
<comment type="caution">
    <text evidence="1">The sequence shown here is derived from an EMBL/GenBank/DDBJ whole genome shotgun (WGS) entry which is preliminary data.</text>
</comment>
<sequence length="97" mass="10821">MVWEEYITRVGEAPSLLGYTGVAPLLGYDISGEMKREVDRRASDTLTLLGFGERGGGNGTKQNARHCLVSSFWQPKPPWLFIWYEAANSKEVSLRAS</sequence>
<gene>
    <name evidence="1" type="ORF">RHMOL_Rhmol13G0039500</name>
</gene>
<evidence type="ECO:0000313" key="1">
    <source>
        <dbReference type="EMBL" id="KAI8522987.1"/>
    </source>
</evidence>
<dbReference type="Proteomes" id="UP001062846">
    <property type="component" value="Chromosome 13"/>
</dbReference>